<dbReference type="CDD" id="cd00130">
    <property type="entry name" value="PAS"/>
    <property type="match status" value="1"/>
</dbReference>
<name>A0ABY5DQY6_9ACTN</name>
<dbReference type="SMART" id="SM00331">
    <property type="entry name" value="PP2C_SIG"/>
    <property type="match status" value="1"/>
</dbReference>
<dbReference type="InterPro" id="IPR001932">
    <property type="entry name" value="PPM-type_phosphatase-like_dom"/>
</dbReference>
<dbReference type="Proteomes" id="UP001056035">
    <property type="component" value="Chromosome"/>
</dbReference>
<dbReference type="Pfam" id="PF07228">
    <property type="entry name" value="SpoIIE"/>
    <property type="match status" value="1"/>
</dbReference>
<dbReference type="PROSITE" id="PS50112">
    <property type="entry name" value="PAS"/>
    <property type="match status" value="1"/>
</dbReference>
<gene>
    <name evidence="3" type="ORF">NBH00_18385</name>
</gene>
<protein>
    <submittedName>
        <fullName evidence="3">SpoIIE family protein phosphatase</fullName>
    </submittedName>
</protein>
<reference evidence="3 4" key="1">
    <citation type="submission" date="2022-06" db="EMBL/GenBank/DDBJ databases">
        <title>Paraconexibacter antarcticus.</title>
        <authorList>
            <person name="Kim C.S."/>
        </authorList>
    </citation>
    <scope>NUCLEOTIDE SEQUENCE [LARGE SCALE GENOMIC DNA]</scope>
    <source>
        <strain evidence="3 4">02-257</strain>
    </source>
</reference>
<keyword evidence="4" id="KW-1185">Reference proteome</keyword>
<accession>A0ABY5DQY6</accession>
<dbReference type="EMBL" id="CP098502">
    <property type="protein sequence ID" value="UTI63314.1"/>
    <property type="molecule type" value="Genomic_DNA"/>
</dbReference>
<dbReference type="NCBIfam" id="TIGR00229">
    <property type="entry name" value="sensory_box"/>
    <property type="match status" value="1"/>
</dbReference>
<dbReference type="RefSeq" id="WP_254570042.1">
    <property type="nucleotide sequence ID" value="NZ_CP098502.1"/>
</dbReference>
<evidence type="ECO:0000256" key="1">
    <source>
        <dbReference type="ARBA" id="ARBA00022801"/>
    </source>
</evidence>
<dbReference type="InterPro" id="IPR000014">
    <property type="entry name" value="PAS"/>
</dbReference>
<organism evidence="3 4">
    <name type="scientific">Paraconexibacter antarcticus</name>
    <dbReference type="NCBI Taxonomy" id="2949664"/>
    <lineage>
        <taxon>Bacteria</taxon>
        <taxon>Bacillati</taxon>
        <taxon>Actinomycetota</taxon>
        <taxon>Thermoleophilia</taxon>
        <taxon>Solirubrobacterales</taxon>
        <taxon>Paraconexibacteraceae</taxon>
        <taxon>Paraconexibacter</taxon>
    </lineage>
</organism>
<dbReference type="Gene3D" id="3.60.40.10">
    <property type="entry name" value="PPM-type phosphatase domain"/>
    <property type="match status" value="1"/>
</dbReference>
<dbReference type="InterPro" id="IPR036457">
    <property type="entry name" value="PPM-type-like_dom_sf"/>
</dbReference>
<dbReference type="PANTHER" id="PTHR43156">
    <property type="entry name" value="STAGE II SPORULATION PROTEIN E-RELATED"/>
    <property type="match status" value="1"/>
</dbReference>
<keyword evidence="1" id="KW-0378">Hydrolase</keyword>
<feature type="domain" description="PAS" evidence="2">
    <location>
        <begin position="7"/>
        <end position="58"/>
    </location>
</feature>
<dbReference type="Pfam" id="PF13426">
    <property type="entry name" value="PAS_9"/>
    <property type="match status" value="1"/>
</dbReference>
<dbReference type="SMART" id="SM00091">
    <property type="entry name" value="PAS"/>
    <property type="match status" value="1"/>
</dbReference>
<dbReference type="PANTHER" id="PTHR43156:SF2">
    <property type="entry name" value="STAGE II SPORULATION PROTEIN E"/>
    <property type="match status" value="1"/>
</dbReference>
<dbReference type="SUPFAM" id="SSF55785">
    <property type="entry name" value="PYP-like sensor domain (PAS domain)"/>
    <property type="match status" value="1"/>
</dbReference>
<proteinExistence type="predicted"/>
<evidence type="ECO:0000313" key="3">
    <source>
        <dbReference type="EMBL" id="UTI63314.1"/>
    </source>
</evidence>
<evidence type="ECO:0000313" key="4">
    <source>
        <dbReference type="Proteomes" id="UP001056035"/>
    </source>
</evidence>
<dbReference type="InterPro" id="IPR052016">
    <property type="entry name" value="Bact_Sigma-Reg"/>
</dbReference>
<evidence type="ECO:0000259" key="2">
    <source>
        <dbReference type="PROSITE" id="PS50112"/>
    </source>
</evidence>
<sequence>MNGPRAPERQLEDLFEEAPCGYLTSDLDGRIVRANRTFQTWTGYAQPELVGRRFQELLSQGARIYYETHFAPLLQMHGRVSEIALDVVRADGSRMSTLVNATISPGLDDPRMRTVVFDATDRRRYEEELMRSRTREEGIARELQAGLLAGALPAAADVQVDIVYRPAVTGLAVGGDWYDAFWLEEGRSLALVVGDVVGRGIPAAAAMGQLRSAVRAIAADASGPAAVLDGVERYARRHDVGRYCTVAYGQLVLPSGEFTYACAGHPPPMVLPPDGDPVLLWAGRSPPLDAARGVRRRSEGHWSLARGTTVLFFSDGLIERRGEPLDTGLARLGSAAHDLRDLDLARFTQATSDRMAGDDDADDVCLLAMRYGLDGGLSTPPGREL</sequence>
<dbReference type="InterPro" id="IPR035965">
    <property type="entry name" value="PAS-like_dom_sf"/>
</dbReference>
<dbReference type="Gene3D" id="3.30.450.20">
    <property type="entry name" value="PAS domain"/>
    <property type="match status" value="1"/>
</dbReference>